<organism evidence="4 5">
    <name type="scientific">Geoalkalibacter ferrihydriticus DSM 17813</name>
    <dbReference type="NCBI Taxonomy" id="1121915"/>
    <lineage>
        <taxon>Bacteria</taxon>
        <taxon>Pseudomonadati</taxon>
        <taxon>Thermodesulfobacteriota</taxon>
        <taxon>Desulfuromonadia</taxon>
        <taxon>Desulfuromonadales</taxon>
        <taxon>Geoalkalibacteraceae</taxon>
        <taxon>Geoalkalibacter</taxon>
    </lineage>
</organism>
<comment type="caution">
    <text evidence="4">The sequence shown here is derived from an EMBL/GenBank/DDBJ whole genome shotgun (WGS) entry which is preliminary data.</text>
</comment>
<dbReference type="SUPFAM" id="SSF109998">
    <property type="entry name" value="Triger factor/SurA peptide-binding domain-like"/>
    <property type="match status" value="1"/>
</dbReference>
<evidence type="ECO:0000259" key="3">
    <source>
        <dbReference type="PROSITE" id="PS50198"/>
    </source>
</evidence>
<dbReference type="Pfam" id="PF13624">
    <property type="entry name" value="SurA_N_3"/>
    <property type="match status" value="1"/>
</dbReference>
<keyword evidence="1" id="KW-0413">Isomerase</keyword>
<dbReference type="Gene3D" id="3.10.50.40">
    <property type="match status" value="1"/>
</dbReference>
<keyword evidence="1" id="KW-0697">Rotamase</keyword>
<feature type="domain" description="PpiC" evidence="3">
    <location>
        <begin position="187"/>
        <end position="276"/>
    </location>
</feature>
<sequence>MIICYLMPMKNGSFLQISRLLALALAMSLALAAGGCRERSHDPESAPVLLQINGRAVTLESFTRQFEQTLPPNHTLGQDEKDELKRAFLRQLIDRELALSEARRRGLSVSTEELDEALADYRRDYPEGEFESLLRAQGTSLQQWRSDLEERLLIDKALAQAVYARVEVSAEEIETYYQQHLDKFDRPQQVRARQIVLDNEEQGENILEQLHTGADFAEMAELFSLSPEGESGGDLGFFPEGEMPSEFDEVVFSLPAGTLSELVRSDYGFHIFLVEDKRPARHLSLEEATPEIVDSLRRAKEEQAYQEWLMELGANAYIDVNWQLL</sequence>
<dbReference type="InterPro" id="IPR000297">
    <property type="entry name" value="PPIase_PpiC"/>
</dbReference>
<dbReference type="PANTHER" id="PTHR47245:SF2">
    <property type="entry name" value="PEPTIDYL-PROLYL CIS-TRANS ISOMERASE HP_0175-RELATED"/>
    <property type="match status" value="1"/>
</dbReference>
<evidence type="ECO:0000256" key="1">
    <source>
        <dbReference type="PROSITE-ProRule" id="PRU00278"/>
    </source>
</evidence>
<proteinExistence type="predicted"/>
<dbReference type="Pfam" id="PF13145">
    <property type="entry name" value="Rotamase_2"/>
    <property type="match status" value="1"/>
</dbReference>
<accession>A0A0C2HL75</accession>
<evidence type="ECO:0000313" key="5">
    <source>
        <dbReference type="Proteomes" id="UP000035068"/>
    </source>
</evidence>
<dbReference type="PANTHER" id="PTHR47245">
    <property type="entry name" value="PEPTIDYLPROLYL ISOMERASE"/>
    <property type="match status" value="1"/>
</dbReference>
<dbReference type="InterPro" id="IPR050245">
    <property type="entry name" value="PrsA_foldase"/>
</dbReference>
<dbReference type="EMBL" id="JWJD01000001">
    <property type="protein sequence ID" value="KIH77826.1"/>
    <property type="molecule type" value="Genomic_DNA"/>
</dbReference>
<dbReference type="AlphaFoldDB" id="A0A0C2HL75"/>
<dbReference type="GO" id="GO:0003755">
    <property type="term" value="F:peptidyl-prolyl cis-trans isomerase activity"/>
    <property type="evidence" value="ECO:0007669"/>
    <property type="project" value="UniProtKB-KW"/>
</dbReference>
<dbReference type="SUPFAM" id="SSF54534">
    <property type="entry name" value="FKBP-like"/>
    <property type="match status" value="1"/>
</dbReference>
<reference evidence="4 5" key="1">
    <citation type="submission" date="2014-12" db="EMBL/GenBank/DDBJ databases">
        <title>Genomes of Geoalkalibacter ferrihydriticus and Geoalkalibacter subterraneus, two haloalkaliphilic metal-reducing members of the Geobacteraceae.</title>
        <authorList>
            <person name="Badalamenti J.P."/>
            <person name="Torres C.I."/>
            <person name="Krajmalnik-Brown R."/>
            <person name="Bond D.R."/>
        </authorList>
    </citation>
    <scope>NUCLEOTIDE SEQUENCE [LARGE SCALE GENOMIC DNA]</scope>
    <source>
        <strain evidence="4 5">DSM 17813</strain>
    </source>
</reference>
<evidence type="ECO:0000313" key="4">
    <source>
        <dbReference type="EMBL" id="KIH77826.1"/>
    </source>
</evidence>
<feature type="signal peptide" evidence="2">
    <location>
        <begin position="1"/>
        <end position="32"/>
    </location>
</feature>
<dbReference type="InterPro" id="IPR046357">
    <property type="entry name" value="PPIase_dom_sf"/>
</dbReference>
<gene>
    <name evidence="4" type="ORF">GFER_04095</name>
</gene>
<dbReference type="PROSITE" id="PS50198">
    <property type="entry name" value="PPIC_PPIASE_2"/>
    <property type="match status" value="1"/>
</dbReference>
<protein>
    <recommendedName>
        <fullName evidence="3">PpiC domain-containing protein</fullName>
    </recommendedName>
</protein>
<dbReference type="RefSeq" id="WP_040096302.1">
    <property type="nucleotide sequence ID" value="NZ_JWJD01000001.1"/>
</dbReference>
<name>A0A0C2HL75_9BACT</name>
<keyword evidence="5" id="KW-1185">Reference proteome</keyword>
<dbReference type="Proteomes" id="UP000035068">
    <property type="component" value="Unassembled WGS sequence"/>
</dbReference>
<feature type="chain" id="PRO_5007763413" description="PpiC domain-containing protein" evidence="2">
    <location>
        <begin position="33"/>
        <end position="325"/>
    </location>
</feature>
<keyword evidence="2" id="KW-0732">Signal</keyword>
<evidence type="ECO:0000256" key="2">
    <source>
        <dbReference type="SAM" id="SignalP"/>
    </source>
</evidence>
<dbReference type="Gene3D" id="1.10.4030.10">
    <property type="entry name" value="Porin chaperone SurA, peptide-binding domain"/>
    <property type="match status" value="1"/>
</dbReference>
<dbReference type="InterPro" id="IPR027304">
    <property type="entry name" value="Trigger_fact/SurA_dom_sf"/>
</dbReference>